<keyword evidence="3" id="KW-1185">Reference proteome</keyword>
<name>A0A4Q7PA62_9BACT</name>
<sequence>MDKYDFRHDLSGFSYSNLFQQSTTTDYDDKEKMDISDNGYCPDVNPMVS</sequence>
<dbReference type="Proteomes" id="UP000292209">
    <property type="component" value="Unassembled WGS sequence"/>
</dbReference>
<reference evidence="2 3" key="1">
    <citation type="submission" date="2019-02" db="EMBL/GenBank/DDBJ databases">
        <title>Genomic Encyclopedia of Archaeal and Bacterial Type Strains, Phase II (KMG-II): from individual species to whole genera.</title>
        <authorList>
            <person name="Goeker M."/>
        </authorList>
    </citation>
    <scope>NUCLEOTIDE SEQUENCE [LARGE SCALE GENOMIC DNA]</scope>
    <source>
        <strain evidence="2 3">DSM 21411</strain>
    </source>
</reference>
<evidence type="ECO:0000313" key="3">
    <source>
        <dbReference type="Proteomes" id="UP000292209"/>
    </source>
</evidence>
<accession>A0A4Q7PA62</accession>
<dbReference type="EMBL" id="SGXG01000001">
    <property type="protein sequence ID" value="RZS97094.1"/>
    <property type="molecule type" value="Genomic_DNA"/>
</dbReference>
<feature type="region of interest" description="Disordered" evidence="1">
    <location>
        <begin position="24"/>
        <end position="49"/>
    </location>
</feature>
<evidence type="ECO:0000256" key="1">
    <source>
        <dbReference type="SAM" id="MobiDB-lite"/>
    </source>
</evidence>
<organism evidence="2 3">
    <name type="scientific">Cecembia calidifontis</name>
    <dbReference type="NCBI Taxonomy" id="1187080"/>
    <lineage>
        <taxon>Bacteria</taxon>
        <taxon>Pseudomonadati</taxon>
        <taxon>Bacteroidota</taxon>
        <taxon>Cytophagia</taxon>
        <taxon>Cytophagales</taxon>
        <taxon>Cyclobacteriaceae</taxon>
        <taxon>Cecembia</taxon>
    </lineage>
</organism>
<comment type="caution">
    <text evidence="2">The sequence shown here is derived from an EMBL/GenBank/DDBJ whole genome shotgun (WGS) entry which is preliminary data.</text>
</comment>
<dbReference type="AlphaFoldDB" id="A0A4Q7PA62"/>
<gene>
    <name evidence="2" type="ORF">BC751_2691</name>
</gene>
<proteinExistence type="predicted"/>
<evidence type="ECO:0000313" key="2">
    <source>
        <dbReference type="EMBL" id="RZS97094.1"/>
    </source>
</evidence>
<protein>
    <submittedName>
        <fullName evidence="2">Uncharacterized protein</fullName>
    </submittedName>
</protein>